<reference evidence="3 4" key="1">
    <citation type="submission" date="2016-11" db="EMBL/GenBank/DDBJ databases">
        <authorList>
            <person name="Varghese N."/>
            <person name="Submissions S."/>
        </authorList>
    </citation>
    <scope>NUCLEOTIDE SEQUENCE [LARGE SCALE GENOMIC DNA]</scope>
    <source>
        <strain evidence="3 4">DSM 20664</strain>
    </source>
</reference>
<keyword evidence="1" id="KW-0812">Transmembrane</keyword>
<protein>
    <recommendedName>
        <fullName evidence="2">Bacterial PH domain-containing protein</fullName>
    </recommendedName>
</protein>
<proteinExistence type="predicted"/>
<name>A0ABY1JEN6_9BACT</name>
<dbReference type="EMBL" id="FSQZ01000001">
    <property type="protein sequence ID" value="SIN73938.1"/>
    <property type="molecule type" value="Genomic_DNA"/>
</dbReference>
<organism evidence="3 4">
    <name type="scientific">Acetomicrobium flavidum</name>
    <dbReference type="NCBI Taxonomy" id="49896"/>
    <lineage>
        <taxon>Bacteria</taxon>
        <taxon>Thermotogati</taxon>
        <taxon>Synergistota</taxon>
        <taxon>Synergistia</taxon>
        <taxon>Synergistales</taxon>
        <taxon>Acetomicrobiaceae</taxon>
        <taxon>Acetomicrobium</taxon>
    </lineage>
</organism>
<keyword evidence="1" id="KW-1133">Transmembrane helix</keyword>
<accession>A0ABY1JEN6</accession>
<dbReference type="InterPro" id="IPR048871">
    <property type="entry name" value="PH_7_bact"/>
</dbReference>
<sequence>MEAIIESQSSYSASLKMKVVLFLFGVYCIYSAFSAFEIYKIIVAVVAFYGIVYKKKIYVSSNGLVREVRGVLGTSVEVLPWEDVKGVTIVYKGDSMMAFFEKGITGWKILFKREDERLLRELLDKHAPDVEVTVVSNVRSKPKRKG</sequence>
<feature type="domain" description="Bacterial PH" evidence="2">
    <location>
        <begin position="15"/>
        <end position="133"/>
    </location>
</feature>
<dbReference type="RefSeq" id="WP_014807362.1">
    <property type="nucleotide sequence ID" value="NZ_FSQZ01000001.1"/>
</dbReference>
<dbReference type="Pfam" id="PF20794">
    <property type="entry name" value="bPH_7"/>
    <property type="match status" value="1"/>
</dbReference>
<keyword evidence="4" id="KW-1185">Reference proteome</keyword>
<evidence type="ECO:0000313" key="3">
    <source>
        <dbReference type="EMBL" id="SIN73938.1"/>
    </source>
</evidence>
<feature type="transmembrane region" description="Helical" evidence="1">
    <location>
        <begin position="19"/>
        <end position="52"/>
    </location>
</feature>
<keyword evidence="1" id="KW-0472">Membrane</keyword>
<evidence type="ECO:0000259" key="2">
    <source>
        <dbReference type="Pfam" id="PF20794"/>
    </source>
</evidence>
<gene>
    <name evidence="3" type="ORF">SAMN05444368_1626</name>
</gene>
<evidence type="ECO:0000313" key="4">
    <source>
        <dbReference type="Proteomes" id="UP000185093"/>
    </source>
</evidence>
<evidence type="ECO:0000256" key="1">
    <source>
        <dbReference type="SAM" id="Phobius"/>
    </source>
</evidence>
<comment type="caution">
    <text evidence="3">The sequence shown here is derived from an EMBL/GenBank/DDBJ whole genome shotgun (WGS) entry which is preliminary data.</text>
</comment>
<dbReference type="Proteomes" id="UP000185093">
    <property type="component" value="Unassembled WGS sequence"/>
</dbReference>